<dbReference type="PROSITE" id="PS51186">
    <property type="entry name" value="GNAT"/>
    <property type="match status" value="1"/>
</dbReference>
<reference evidence="4" key="1">
    <citation type="submission" date="2021-03" db="EMBL/GenBank/DDBJ databases">
        <title>Genomic Encyclopedia of Type Strains, Phase IV (KMG-IV): sequencing the most valuable type-strain genomes for metagenomic binning, comparative biology and taxonomic classification.</title>
        <authorList>
            <person name="Goeker M."/>
        </authorList>
    </citation>
    <scope>NUCLEOTIDE SEQUENCE</scope>
    <source>
        <strain evidence="4">DSM 15523</strain>
        <strain evidence="5 7">DSM 16476</strain>
    </source>
</reference>
<feature type="domain" description="N-acetyltransferase" evidence="3">
    <location>
        <begin position="2"/>
        <end position="172"/>
    </location>
</feature>
<evidence type="ECO:0000313" key="6">
    <source>
        <dbReference type="Proteomes" id="UP001138672"/>
    </source>
</evidence>
<keyword evidence="2" id="KW-0012">Acyltransferase</keyword>
<accession>A0A9X0YNF6</accession>
<dbReference type="InterPro" id="IPR051556">
    <property type="entry name" value="N-term/lysine_N-AcTrnsfr"/>
</dbReference>
<keyword evidence="1" id="KW-0808">Transferase</keyword>
<organism evidence="4 6">
    <name type="scientific">Formosa algae</name>
    <dbReference type="NCBI Taxonomy" id="225843"/>
    <lineage>
        <taxon>Bacteria</taxon>
        <taxon>Pseudomonadati</taxon>
        <taxon>Bacteroidota</taxon>
        <taxon>Flavobacteriia</taxon>
        <taxon>Flavobacteriales</taxon>
        <taxon>Flavobacteriaceae</taxon>
        <taxon>Formosa</taxon>
    </lineage>
</organism>
<dbReference type="InterPro" id="IPR000182">
    <property type="entry name" value="GNAT_dom"/>
</dbReference>
<dbReference type="GO" id="GO:0016747">
    <property type="term" value="F:acyltransferase activity, transferring groups other than amino-acyl groups"/>
    <property type="evidence" value="ECO:0007669"/>
    <property type="project" value="InterPro"/>
</dbReference>
<dbReference type="OrthoDB" id="7205533at2"/>
<sequence>MVEIIQANATHTELIVAIGTQAFRESHGHSASKEDIDDYISKTYNTDKILKEFDHRNVHYHLIYSDGSIAGFSKIELHTENENINASALTKLDRIYLLEAFHGKKLGVQLFQYNIELSKKQNQNGIWLAVWTENQKAVTFYKKMGFKIVGAFDFKISETHKNPNHIMYLEYK</sequence>
<gene>
    <name evidence="4" type="ORF">J2Z56_002499</name>
    <name evidence="5" type="ORF">J2Z57_002470</name>
</gene>
<dbReference type="AlphaFoldDB" id="A0A9X0YNF6"/>
<dbReference type="RefSeq" id="WP_057779957.1">
    <property type="nucleotide sequence ID" value="NZ_JAGGJQ010000007.1"/>
</dbReference>
<dbReference type="PANTHER" id="PTHR42919">
    <property type="entry name" value="N-ALPHA-ACETYLTRANSFERASE"/>
    <property type="match status" value="1"/>
</dbReference>
<comment type="caution">
    <text evidence="4">The sequence shown here is derived from an EMBL/GenBank/DDBJ whole genome shotgun (WGS) entry which is preliminary data.</text>
</comment>
<protein>
    <submittedName>
        <fullName evidence="4">GNAT superfamily N-acetyltransferase</fullName>
    </submittedName>
</protein>
<evidence type="ECO:0000256" key="2">
    <source>
        <dbReference type="ARBA" id="ARBA00023315"/>
    </source>
</evidence>
<dbReference type="PANTHER" id="PTHR42919:SF8">
    <property type="entry name" value="N-ALPHA-ACETYLTRANSFERASE 50"/>
    <property type="match status" value="1"/>
</dbReference>
<dbReference type="EMBL" id="JAGGJQ010000007">
    <property type="protein sequence ID" value="MBP1840569.1"/>
    <property type="molecule type" value="Genomic_DNA"/>
</dbReference>
<evidence type="ECO:0000313" key="5">
    <source>
        <dbReference type="EMBL" id="MDQ0336018.1"/>
    </source>
</evidence>
<dbReference type="Pfam" id="PF00583">
    <property type="entry name" value="Acetyltransf_1"/>
    <property type="match status" value="1"/>
</dbReference>
<dbReference type="InterPro" id="IPR016181">
    <property type="entry name" value="Acyl_CoA_acyltransferase"/>
</dbReference>
<evidence type="ECO:0000313" key="4">
    <source>
        <dbReference type="EMBL" id="MBP1840569.1"/>
    </source>
</evidence>
<evidence type="ECO:0000259" key="3">
    <source>
        <dbReference type="PROSITE" id="PS51186"/>
    </source>
</evidence>
<proteinExistence type="predicted"/>
<evidence type="ECO:0000313" key="7">
    <source>
        <dbReference type="Proteomes" id="UP001231587"/>
    </source>
</evidence>
<name>A0A9X0YNF6_9FLAO</name>
<dbReference type="SUPFAM" id="SSF55729">
    <property type="entry name" value="Acyl-CoA N-acyltransferases (Nat)"/>
    <property type="match status" value="1"/>
</dbReference>
<dbReference type="EMBL" id="JAUSUU010000007">
    <property type="protein sequence ID" value="MDQ0336018.1"/>
    <property type="molecule type" value="Genomic_DNA"/>
</dbReference>
<dbReference type="Gene3D" id="3.40.630.30">
    <property type="match status" value="1"/>
</dbReference>
<evidence type="ECO:0000256" key="1">
    <source>
        <dbReference type="ARBA" id="ARBA00022679"/>
    </source>
</evidence>
<keyword evidence="7" id="KW-1185">Reference proteome</keyword>
<dbReference type="Proteomes" id="UP001231587">
    <property type="component" value="Unassembled WGS sequence"/>
</dbReference>
<dbReference type="Proteomes" id="UP001138672">
    <property type="component" value="Unassembled WGS sequence"/>
</dbReference>